<proteinExistence type="predicted"/>
<dbReference type="EMBL" id="JYDU01000014">
    <property type="protein sequence ID" value="KRX99495.1"/>
    <property type="molecule type" value="Genomic_DNA"/>
</dbReference>
<evidence type="ECO:0000313" key="2">
    <source>
        <dbReference type="Proteomes" id="UP000054815"/>
    </source>
</evidence>
<organism evidence="1 2">
    <name type="scientific">Trichinella pseudospiralis</name>
    <name type="common">Parasitic roundworm</name>
    <dbReference type="NCBI Taxonomy" id="6337"/>
    <lineage>
        <taxon>Eukaryota</taxon>
        <taxon>Metazoa</taxon>
        <taxon>Ecdysozoa</taxon>
        <taxon>Nematoda</taxon>
        <taxon>Enoplea</taxon>
        <taxon>Dorylaimia</taxon>
        <taxon>Trichinellida</taxon>
        <taxon>Trichinellidae</taxon>
        <taxon>Trichinella</taxon>
    </lineage>
</organism>
<reference evidence="1 2" key="1">
    <citation type="submission" date="2015-01" db="EMBL/GenBank/DDBJ databases">
        <title>Evolution of Trichinella species and genotypes.</title>
        <authorList>
            <person name="Korhonen P.K."/>
            <person name="Edoardo P."/>
            <person name="Giuseppe L.R."/>
            <person name="Gasser R.B."/>
        </authorList>
    </citation>
    <scope>NUCLEOTIDE SEQUENCE [LARGE SCALE GENOMIC DNA]</scope>
    <source>
        <strain evidence="1">ISS141</strain>
    </source>
</reference>
<dbReference type="Proteomes" id="UP000054815">
    <property type="component" value="Unassembled WGS sequence"/>
</dbReference>
<sequence>MKCSENVRLDGVRASTSCDEPSQCTQEALDRQVRDKFQISGGPPNQIGPCYHFSEVDRFFTLHPCSQGSPNYFQWGSNATMRA</sequence>
<evidence type="ECO:0000313" key="1">
    <source>
        <dbReference type="EMBL" id="KRX99495.1"/>
    </source>
</evidence>
<accession>A0A0V0YHG7</accession>
<dbReference type="AlphaFoldDB" id="A0A0V0YHG7"/>
<comment type="caution">
    <text evidence="1">The sequence shown here is derived from an EMBL/GenBank/DDBJ whole genome shotgun (WGS) entry which is preliminary data.</text>
</comment>
<gene>
    <name evidence="1" type="ORF">T4E_4763</name>
</gene>
<protein>
    <submittedName>
        <fullName evidence="1">Uncharacterized protein</fullName>
    </submittedName>
</protein>
<name>A0A0V0YHG7_TRIPS</name>